<evidence type="ECO:0000256" key="3">
    <source>
        <dbReference type="ARBA" id="ARBA00022801"/>
    </source>
</evidence>
<accession>A0A0D1ZUX6</accession>
<feature type="signal peptide" evidence="4">
    <location>
        <begin position="1"/>
        <end position="21"/>
    </location>
</feature>
<dbReference type="Pfam" id="PF01975">
    <property type="entry name" value="SurE"/>
    <property type="match status" value="1"/>
</dbReference>
<dbReference type="InterPro" id="IPR002828">
    <property type="entry name" value="SurE-like_Pase/nucleotidase"/>
</dbReference>
<dbReference type="AlphaFoldDB" id="A0A0D1ZUX6"/>
<dbReference type="GO" id="GO:0046872">
    <property type="term" value="F:metal ion binding"/>
    <property type="evidence" value="ECO:0007669"/>
    <property type="project" value="UniProtKB-KW"/>
</dbReference>
<evidence type="ECO:0000256" key="2">
    <source>
        <dbReference type="ARBA" id="ARBA00022723"/>
    </source>
</evidence>
<dbReference type="PANTHER" id="PTHR30457">
    <property type="entry name" value="5'-NUCLEOTIDASE SURE"/>
    <property type="match status" value="1"/>
</dbReference>
<evidence type="ECO:0000313" key="6">
    <source>
        <dbReference type="EMBL" id="KIW31926.1"/>
    </source>
</evidence>
<dbReference type="OrthoDB" id="4018688at2759"/>
<dbReference type="Proteomes" id="UP000054466">
    <property type="component" value="Unassembled WGS sequence"/>
</dbReference>
<keyword evidence="7" id="KW-1185">Reference proteome</keyword>
<keyword evidence="4" id="KW-0732">Signal</keyword>
<dbReference type="VEuPathDB" id="FungiDB:PV07_03513"/>
<organism evidence="6 7">
    <name type="scientific">Cladophialophora immunda</name>
    <dbReference type="NCBI Taxonomy" id="569365"/>
    <lineage>
        <taxon>Eukaryota</taxon>
        <taxon>Fungi</taxon>
        <taxon>Dikarya</taxon>
        <taxon>Ascomycota</taxon>
        <taxon>Pezizomycotina</taxon>
        <taxon>Eurotiomycetes</taxon>
        <taxon>Chaetothyriomycetidae</taxon>
        <taxon>Chaetothyriales</taxon>
        <taxon>Herpotrichiellaceae</taxon>
        <taxon>Cladophialophora</taxon>
    </lineage>
</organism>
<reference evidence="6 7" key="1">
    <citation type="submission" date="2015-01" db="EMBL/GenBank/DDBJ databases">
        <title>The Genome Sequence of Cladophialophora immunda CBS83496.</title>
        <authorList>
            <consortium name="The Broad Institute Genomics Platform"/>
            <person name="Cuomo C."/>
            <person name="de Hoog S."/>
            <person name="Gorbushina A."/>
            <person name="Stielow B."/>
            <person name="Teixiera M."/>
            <person name="Abouelleil A."/>
            <person name="Chapman S.B."/>
            <person name="Priest M."/>
            <person name="Young S.K."/>
            <person name="Wortman J."/>
            <person name="Nusbaum C."/>
            <person name="Birren B."/>
        </authorList>
    </citation>
    <scope>NUCLEOTIDE SEQUENCE [LARGE SCALE GENOMIC DNA]</scope>
    <source>
        <strain evidence="6 7">CBS 83496</strain>
    </source>
</reference>
<dbReference type="EMBL" id="KN847041">
    <property type="protein sequence ID" value="KIW31926.1"/>
    <property type="molecule type" value="Genomic_DNA"/>
</dbReference>
<comment type="similarity">
    <text evidence="1">Belongs to the SurE nucleotidase family.</text>
</comment>
<dbReference type="STRING" id="569365.A0A0D1ZUX6"/>
<evidence type="ECO:0000256" key="4">
    <source>
        <dbReference type="SAM" id="SignalP"/>
    </source>
</evidence>
<name>A0A0D1ZUX6_9EURO</name>
<evidence type="ECO:0000313" key="7">
    <source>
        <dbReference type="Proteomes" id="UP000054466"/>
    </source>
</evidence>
<dbReference type="Gene3D" id="3.40.1210.10">
    <property type="entry name" value="Survival protein SurE-like phosphatase/nucleotidase"/>
    <property type="match status" value="1"/>
</dbReference>
<feature type="chain" id="PRO_5002237998" evidence="4">
    <location>
        <begin position="22"/>
        <end position="359"/>
    </location>
</feature>
<dbReference type="InterPro" id="IPR036523">
    <property type="entry name" value="SurE-like_sf"/>
</dbReference>
<keyword evidence="3" id="KW-0378">Hydrolase</keyword>
<evidence type="ECO:0000259" key="5">
    <source>
        <dbReference type="Pfam" id="PF01975"/>
    </source>
</evidence>
<gene>
    <name evidence="6" type="ORF">PV07_03513</name>
</gene>
<feature type="domain" description="Survival protein SurE-like phosphatase/nucleotidase" evidence="5">
    <location>
        <begin position="24"/>
        <end position="233"/>
    </location>
</feature>
<dbReference type="InterPro" id="IPR030048">
    <property type="entry name" value="SurE"/>
</dbReference>
<sequence length="359" mass="38092">MKCSLLSAALAASSFLSTSSAISILLGNDDGFGSAQIREFYRLLKESGHEVVMVAPADNESGQGGRSVFTTNKSLAVNSEFDLIPAGAPSLGRDPNDVDIWYYNGTPAACTFVALDYVLPSFYSNRSIDLFVAGPNFGLNQGYFLYTLSGTIGATYAAIQRNIPGIAFSGGNSEQRSYTWINKTTASGYPDPATIQAQLATNIVNQLVNSSQPGRPLMPIGYGLNVNTPVITSLTNDSCVNPPFIQTRMGGGATTDKAVYNATTGLFTYQNLITDGNNVCINGNCALPGETPVVDNGCYGSVSVFSVDYDAPMGPAQHGIRAALQPLVAYENPDAKMMVKARDSMSREEAAARHPLRQA</sequence>
<protein>
    <submittedName>
        <fullName evidence="6">5'/3'-nucleotidase SurE</fullName>
    </submittedName>
</protein>
<dbReference type="HOGENOM" id="CLU_045192_0_0_1"/>
<keyword evidence="2" id="KW-0479">Metal-binding</keyword>
<dbReference type="SUPFAM" id="SSF64167">
    <property type="entry name" value="SurE-like"/>
    <property type="match status" value="1"/>
</dbReference>
<dbReference type="RefSeq" id="XP_016252142.1">
    <property type="nucleotide sequence ID" value="XM_016390240.1"/>
</dbReference>
<proteinExistence type="inferred from homology"/>
<dbReference type="GO" id="GO:0008252">
    <property type="term" value="F:nucleotidase activity"/>
    <property type="evidence" value="ECO:0007669"/>
    <property type="project" value="InterPro"/>
</dbReference>
<dbReference type="PANTHER" id="PTHR30457:SF0">
    <property type="entry name" value="PHOSPHATASE, PUTATIVE (AFU_ORTHOLOGUE AFUA_4G01070)-RELATED"/>
    <property type="match status" value="1"/>
</dbReference>
<evidence type="ECO:0000256" key="1">
    <source>
        <dbReference type="ARBA" id="ARBA00011062"/>
    </source>
</evidence>
<dbReference type="GeneID" id="27342707"/>